<dbReference type="NCBIfam" id="TIGR01979">
    <property type="entry name" value="sufS"/>
    <property type="match status" value="1"/>
</dbReference>
<comment type="similarity">
    <text evidence="3 8">Belongs to the class-V pyridoxal-phosphate-dependent aminotransferase family. Csd subfamily.</text>
</comment>
<evidence type="ECO:0000313" key="10">
    <source>
        <dbReference type="EMBL" id="SFJ49087.1"/>
    </source>
</evidence>
<dbReference type="GO" id="GO:0030170">
    <property type="term" value="F:pyridoxal phosphate binding"/>
    <property type="evidence" value="ECO:0007669"/>
    <property type="project" value="UniProtKB-UniRule"/>
</dbReference>
<dbReference type="EC" id="2.8.1.7" evidence="8"/>
<dbReference type="InterPro" id="IPR000192">
    <property type="entry name" value="Aminotrans_V_dom"/>
</dbReference>
<evidence type="ECO:0000256" key="5">
    <source>
        <dbReference type="ARBA" id="ARBA00022898"/>
    </source>
</evidence>
<keyword evidence="5 8" id="KW-0663">Pyridoxal phosphate</keyword>
<dbReference type="InterPro" id="IPR015422">
    <property type="entry name" value="PyrdxlP-dep_Trfase_small"/>
</dbReference>
<dbReference type="InterPro" id="IPR016454">
    <property type="entry name" value="Cysteine_dSase"/>
</dbReference>
<dbReference type="GO" id="GO:0016829">
    <property type="term" value="F:lyase activity"/>
    <property type="evidence" value="ECO:0007669"/>
    <property type="project" value="UniProtKB-KW"/>
</dbReference>
<protein>
    <recommendedName>
        <fullName evidence="8">Cysteine desulfurase</fullName>
        <ecNumber evidence="8">2.8.1.7</ecNumber>
    </recommendedName>
</protein>
<dbReference type="CDD" id="cd06453">
    <property type="entry name" value="SufS_like"/>
    <property type="match status" value="1"/>
</dbReference>
<dbReference type="PROSITE" id="PS00595">
    <property type="entry name" value="AA_TRANSFER_CLASS_5"/>
    <property type="match status" value="1"/>
</dbReference>
<sequence length="426" mass="47213">MQNLTKLLVPLYPMERTAVLERFDVDRVRKDFPILTRTVNGKPLVYLDNGATTQKPRQVIDAIVNYYTQLNSNVHRGVHHLSQLATDAFEVTRRKLQPFINATHEHEIILTKGTTESINLVASCYGKAFVNTGDELIISAMEHHSNIVPWQILCEERGAILHVVPVNDAGELDMETYRSLLNERTKMVAMTYVSNALGTINPVKEIVALAHAVGAPVLLDAAQAIQHIAIDVQALDVDFLAFSGHKMYGPTGVGVLYGKEKWLNAMPPYQSGGEMIKEVTFAKTTYNELPFKFEAGTPNIEAGICLTHALDYITELGLDNIASYEYDLLKYATSQLLEIPGLRLVGTAKEKSSVISFLLDGVHPYDVGVILDKLGIAVRTGHHCTQPLMDRFNIPGTVRASIAMYNTREEMDILVAAVRRAATMLL</sequence>
<dbReference type="InterPro" id="IPR015424">
    <property type="entry name" value="PyrdxlP-dep_Trfase"/>
</dbReference>
<dbReference type="PANTHER" id="PTHR43586:SF8">
    <property type="entry name" value="CYSTEINE DESULFURASE 1, CHLOROPLASTIC"/>
    <property type="match status" value="1"/>
</dbReference>
<dbReference type="EMBL" id="FOQO01000010">
    <property type="protein sequence ID" value="SFJ49087.1"/>
    <property type="molecule type" value="Genomic_DNA"/>
</dbReference>
<name>A0A1I3RUU6_9SPHI</name>
<dbReference type="Proteomes" id="UP000198670">
    <property type="component" value="Unassembled WGS sequence"/>
</dbReference>
<evidence type="ECO:0000256" key="1">
    <source>
        <dbReference type="ARBA" id="ARBA00001933"/>
    </source>
</evidence>
<dbReference type="Gene3D" id="3.90.1150.10">
    <property type="entry name" value="Aspartate Aminotransferase, domain 1"/>
    <property type="match status" value="1"/>
</dbReference>
<keyword evidence="4 8" id="KW-0808">Transferase</keyword>
<dbReference type="InterPro" id="IPR020578">
    <property type="entry name" value="Aminotrans_V_PyrdxlP_BS"/>
</dbReference>
<gene>
    <name evidence="10" type="ORF">SAMN05444682_110108</name>
</gene>
<keyword evidence="10" id="KW-0456">Lyase</keyword>
<comment type="cofactor">
    <cofactor evidence="1 7">
        <name>pyridoxal 5'-phosphate</name>
        <dbReference type="ChEBI" id="CHEBI:597326"/>
    </cofactor>
</comment>
<organism evidence="10 11">
    <name type="scientific">Parapedobacter indicus</name>
    <dbReference type="NCBI Taxonomy" id="1477437"/>
    <lineage>
        <taxon>Bacteria</taxon>
        <taxon>Pseudomonadati</taxon>
        <taxon>Bacteroidota</taxon>
        <taxon>Sphingobacteriia</taxon>
        <taxon>Sphingobacteriales</taxon>
        <taxon>Sphingobacteriaceae</taxon>
        <taxon>Parapedobacter</taxon>
    </lineage>
</organism>
<accession>A0A1I3RUU6</accession>
<dbReference type="GO" id="GO:0031071">
    <property type="term" value="F:cysteine desulfurase activity"/>
    <property type="evidence" value="ECO:0007669"/>
    <property type="project" value="UniProtKB-UniRule"/>
</dbReference>
<dbReference type="InterPro" id="IPR015421">
    <property type="entry name" value="PyrdxlP-dep_Trfase_major"/>
</dbReference>
<comment type="function">
    <text evidence="2 8">Catalyzes the removal of elemental sulfur and selenium atoms from L-cysteine, L-cystine, L-selenocysteine, and L-selenocystine to produce L-alanine.</text>
</comment>
<dbReference type="Gene3D" id="3.40.640.10">
    <property type="entry name" value="Type I PLP-dependent aspartate aminotransferase-like (Major domain)"/>
    <property type="match status" value="1"/>
</dbReference>
<evidence type="ECO:0000256" key="3">
    <source>
        <dbReference type="ARBA" id="ARBA00010447"/>
    </source>
</evidence>
<proteinExistence type="inferred from homology"/>
<dbReference type="Pfam" id="PF00266">
    <property type="entry name" value="Aminotran_5"/>
    <property type="match status" value="1"/>
</dbReference>
<dbReference type="PIRSF" id="PIRSF005572">
    <property type="entry name" value="NifS"/>
    <property type="match status" value="1"/>
</dbReference>
<evidence type="ECO:0000259" key="9">
    <source>
        <dbReference type="Pfam" id="PF00266"/>
    </source>
</evidence>
<keyword evidence="11" id="KW-1185">Reference proteome</keyword>
<evidence type="ECO:0000256" key="8">
    <source>
        <dbReference type="RuleBase" id="RU004506"/>
    </source>
</evidence>
<dbReference type="PANTHER" id="PTHR43586">
    <property type="entry name" value="CYSTEINE DESULFURASE"/>
    <property type="match status" value="1"/>
</dbReference>
<evidence type="ECO:0000256" key="2">
    <source>
        <dbReference type="ARBA" id="ARBA00002824"/>
    </source>
</evidence>
<dbReference type="AlphaFoldDB" id="A0A1I3RUU6"/>
<feature type="domain" description="Aminotransferase class V" evidence="9">
    <location>
        <begin position="45"/>
        <end position="414"/>
    </location>
</feature>
<evidence type="ECO:0000256" key="7">
    <source>
        <dbReference type="RuleBase" id="RU004504"/>
    </source>
</evidence>
<evidence type="ECO:0000256" key="6">
    <source>
        <dbReference type="ARBA" id="ARBA00050776"/>
    </source>
</evidence>
<dbReference type="GO" id="GO:0006534">
    <property type="term" value="P:cysteine metabolic process"/>
    <property type="evidence" value="ECO:0007669"/>
    <property type="project" value="UniProtKB-UniRule"/>
</dbReference>
<evidence type="ECO:0000313" key="11">
    <source>
        <dbReference type="Proteomes" id="UP000198670"/>
    </source>
</evidence>
<dbReference type="InterPro" id="IPR010970">
    <property type="entry name" value="Cys_dSase_SufS"/>
</dbReference>
<dbReference type="SUPFAM" id="SSF53383">
    <property type="entry name" value="PLP-dependent transferases"/>
    <property type="match status" value="1"/>
</dbReference>
<reference evidence="10 11" key="1">
    <citation type="submission" date="2016-10" db="EMBL/GenBank/DDBJ databases">
        <authorList>
            <person name="de Groot N.N."/>
        </authorList>
    </citation>
    <scope>NUCLEOTIDE SEQUENCE [LARGE SCALE GENOMIC DNA]</scope>
    <source>
        <strain evidence="10 11">RK1</strain>
    </source>
</reference>
<evidence type="ECO:0000256" key="4">
    <source>
        <dbReference type="ARBA" id="ARBA00022679"/>
    </source>
</evidence>
<dbReference type="STRING" id="1477437.SAMN05444682_110108"/>
<comment type="catalytic activity">
    <reaction evidence="6 8">
        <text>(sulfur carrier)-H + L-cysteine = (sulfur carrier)-SH + L-alanine</text>
        <dbReference type="Rhea" id="RHEA:43892"/>
        <dbReference type="Rhea" id="RHEA-COMP:14737"/>
        <dbReference type="Rhea" id="RHEA-COMP:14739"/>
        <dbReference type="ChEBI" id="CHEBI:29917"/>
        <dbReference type="ChEBI" id="CHEBI:35235"/>
        <dbReference type="ChEBI" id="CHEBI:57972"/>
        <dbReference type="ChEBI" id="CHEBI:64428"/>
        <dbReference type="EC" id="2.8.1.7"/>
    </reaction>
</comment>